<organism evidence="1 2">
    <name type="scientific">Hyaloperonospora brassicae</name>
    <name type="common">Brassica downy mildew</name>
    <name type="synonym">Peronospora brassicae</name>
    <dbReference type="NCBI Taxonomy" id="162125"/>
    <lineage>
        <taxon>Eukaryota</taxon>
        <taxon>Sar</taxon>
        <taxon>Stramenopiles</taxon>
        <taxon>Oomycota</taxon>
        <taxon>Peronosporomycetes</taxon>
        <taxon>Peronosporales</taxon>
        <taxon>Peronosporaceae</taxon>
        <taxon>Hyaloperonospora</taxon>
    </lineage>
</organism>
<keyword evidence="2" id="KW-1185">Reference proteome</keyword>
<name>A0AAV0TIS2_HYABA</name>
<reference evidence="1" key="1">
    <citation type="submission" date="2022-12" db="EMBL/GenBank/DDBJ databases">
        <authorList>
            <person name="Webb A."/>
        </authorList>
    </citation>
    <scope>NUCLEOTIDE SEQUENCE</scope>
    <source>
        <strain evidence="1">Hp1</strain>
    </source>
</reference>
<evidence type="ECO:0008006" key="3">
    <source>
        <dbReference type="Google" id="ProtNLM"/>
    </source>
</evidence>
<accession>A0AAV0TIS2</accession>
<dbReference type="AlphaFoldDB" id="A0AAV0TIS2"/>
<comment type="caution">
    <text evidence="1">The sequence shown here is derived from an EMBL/GenBank/DDBJ whole genome shotgun (WGS) entry which is preliminary data.</text>
</comment>
<protein>
    <recommendedName>
        <fullName evidence="3">RxLR effector candidate protein</fullName>
    </recommendedName>
</protein>
<dbReference type="Proteomes" id="UP001162031">
    <property type="component" value="Unassembled WGS sequence"/>
</dbReference>
<dbReference type="EMBL" id="CANTFL010000362">
    <property type="protein sequence ID" value="CAI5721147.1"/>
    <property type="molecule type" value="Genomic_DNA"/>
</dbReference>
<evidence type="ECO:0000313" key="1">
    <source>
        <dbReference type="EMBL" id="CAI5721147.1"/>
    </source>
</evidence>
<evidence type="ECO:0000313" key="2">
    <source>
        <dbReference type="Proteomes" id="UP001162031"/>
    </source>
</evidence>
<proteinExistence type="predicted"/>
<gene>
    <name evidence="1" type="ORF">HBR001_LOCUS2563</name>
</gene>
<sequence>MGPSRALLRVEASDTCARVFTGAASESLVAARELSVDRSPARRRLIGARGSATAAAANEMGSFAAGPPALWLEACDSGCYVGRSAGYVPFSGAACPQTAARSQT</sequence>